<organism evidence="8 9">
    <name type="scientific">Cannabis sativa</name>
    <name type="common">Hemp</name>
    <name type="synonym">Marijuana</name>
    <dbReference type="NCBI Taxonomy" id="3483"/>
    <lineage>
        <taxon>Eukaryota</taxon>
        <taxon>Viridiplantae</taxon>
        <taxon>Streptophyta</taxon>
        <taxon>Embryophyta</taxon>
        <taxon>Tracheophyta</taxon>
        <taxon>Spermatophyta</taxon>
        <taxon>Magnoliopsida</taxon>
        <taxon>eudicotyledons</taxon>
        <taxon>Gunneridae</taxon>
        <taxon>Pentapetalae</taxon>
        <taxon>rosids</taxon>
        <taxon>fabids</taxon>
        <taxon>Rosales</taxon>
        <taxon>Cannabaceae</taxon>
        <taxon>Cannabis</taxon>
    </lineage>
</organism>
<dbReference type="GO" id="GO:0005634">
    <property type="term" value="C:nucleus"/>
    <property type="evidence" value="ECO:0007669"/>
    <property type="project" value="UniProtKB-SubCell"/>
</dbReference>
<evidence type="ECO:0000313" key="9">
    <source>
        <dbReference type="Proteomes" id="UP000525078"/>
    </source>
</evidence>
<keyword evidence="2" id="KW-0805">Transcription regulation</keyword>
<evidence type="ECO:0000256" key="1">
    <source>
        <dbReference type="ARBA" id="ARBA00004123"/>
    </source>
</evidence>
<reference evidence="8 9" key="1">
    <citation type="journal article" date="2020" name="bioRxiv">
        <title>Sequence and annotation of 42 cannabis genomes reveals extensive copy number variation in cannabinoid synthesis and pathogen resistance genes.</title>
        <authorList>
            <person name="Mckernan K.J."/>
            <person name="Helbert Y."/>
            <person name="Kane L.T."/>
            <person name="Ebling H."/>
            <person name="Zhang L."/>
            <person name="Liu B."/>
            <person name="Eaton Z."/>
            <person name="Mclaughlin S."/>
            <person name="Kingan S."/>
            <person name="Baybayan P."/>
            <person name="Concepcion G."/>
            <person name="Jordan M."/>
            <person name="Riva A."/>
            <person name="Barbazuk W."/>
            <person name="Harkins T."/>
        </authorList>
    </citation>
    <scope>NUCLEOTIDE SEQUENCE [LARGE SCALE GENOMIC DNA]</scope>
    <source>
        <strain evidence="9">cv. Jamaican Lion 4</strain>
        <tissue evidence="8">Leaf</tissue>
    </source>
</reference>
<dbReference type="PANTHER" id="PTHR31839:SF39">
    <property type="entry name" value="CBF3 PROTEIN"/>
    <property type="match status" value="1"/>
</dbReference>
<dbReference type="EMBL" id="JAATIP010000302">
    <property type="protein sequence ID" value="KAF4352921.1"/>
    <property type="molecule type" value="Genomic_DNA"/>
</dbReference>
<evidence type="ECO:0000259" key="7">
    <source>
        <dbReference type="PROSITE" id="PS51032"/>
    </source>
</evidence>
<feature type="region of interest" description="Disordered" evidence="6">
    <location>
        <begin position="57"/>
        <end position="100"/>
    </location>
</feature>
<evidence type="ECO:0000256" key="4">
    <source>
        <dbReference type="ARBA" id="ARBA00023163"/>
    </source>
</evidence>
<evidence type="ECO:0000256" key="6">
    <source>
        <dbReference type="SAM" id="MobiDB-lite"/>
    </source>
</evidence>
<comment type="caution">
    <text evidence="8">The sequence shown here is derived from an EMBL/GenBank/DDBJ whole genome shotgun (WGS) entry which is preliminary data.</text>
</comment>
<comment type="subcellular location">
    <subcellularLocation>
        <location evidence="1">Nucleus</location>
    </subcellularLocation>
</comment>
<feature type="compositionally biased region" description="Low complexity" evidence="6">
    <location>
        <begin position="61"/>
        <end position="82"/>
    </location>
</feature>
<dbReference type="GO" id="GO:0003700">
    <property type="term" value="F:DNA-binding transcription factor activity"/>
    <property type="evidence" value="ECO:0007669"/>
    <property type="project" value="InterPro"/>
</dbReference>
<accession>A0A7J6E3M2</accession>
<keyword evidence="3" id="KW-0238">DNA-binding</keyword>
<proteinExistence type="predicted"/>
<name>A0A7J6E3M2_CANSA</name>
<dbReference type="Proteomes" id="UP000525078">
    <property type="component" value="Unassembled WGS sequence"/>
</dbReference>
<keyword evidence="5" id="KW-0539">Nucleus</keyword>
<evidence type="ECO:0000313" key="8">
    <source>
        <dbReference type="EMBL" id="KAF4352921.1"/>
    </source>
</evidence>
<dbReference type="GO" id="GO:0003677">
    <property type="term" value="F:DNA binding"/>
    <property type="evidence" value="ECO:0007669"/>
    <property type="project" value="UniProtKB-KW"/>
</dbReference>
<dbReference type="InterPro" id="IPR045277">
    <property type="entry name" value="DRE1A-I"/>
</dbReference>
<gene>
    <name evidence="8" type="ORF">F8388_000681</name>
</gene>
<protein>
    <recommendedName>
        <fullName evidence="7">AP2/ERF domain-containing protein</fullName>
    </recommendedName>
</protein>
<keyword evidence="4" id="KW-0804">Transcription</keyword>
<dbReference type="InterPro" id="IPR001471">
    <property type="entry name" value="AP2/ERF_dom"/>
</dbReference>
<evidence type="ECO:0000256" key="3">
    <source>
        <dbReference type="ARBA" id="ARBA00023125"/>
    </source>
</evidence>
<dbReference type="InterPro" id="IPR036955">
    <property type="entry name" value="AP2/ERF_dom_sf"/>
</dbReference>
<dbReference type="PANTHER" id="PTHR31839">
    <property type="entry name" value="DEHYDRATION-RESPONSIVE ELEMENT-BINDING PROTEIN 1D"/>
    <property type="match status" value="1"/>
</dbReference>
<evidence type="ECO:0000256" key="5">
    <source>
        <dbReference type="ARBA" id="ARBA00023242"/>
    </source>
</evidence>
<evidence type="ECO:0000256" key="2">
    <source>
        <dbReference type="ARBA" id="ARBA00023015"/>
    </source>
</evidence>
<feature type="domain" description="AP2/ERF" evidence="7">
    <location>
        <begin position="1"/>
        <end position="23"/>
    </location>
</feature>
<dbReference type="AlphaFoldDB" id="A0A7J6E3M2"/>
<dbReference type="PROSITE" id="PS51032">
    <property type="entry name" value="AP2_ERF"/>
    <property type="match status" value="1"/>
</dbReference>
<sequence>MAARAYDVAALAIKGESASLNFPQDKTTYQKNIDYSTTASSSGMAAAPVAVVVTDPTSTISSNSTREPPSSSSVTVAQVQSQDQGPGLGLLTNNNSSSNVDEYLDEEEVFNMPGLLDSLAEGLILTPPAMKKGFSWDDYNNNGFNDYSSNDHNFSLWSE</sequence>
<dbReference type="Gene3D" id="3.30.730.10">
    <property type="entry name" value="AP2/ERF domain"/>
    <property type="match status" value="1"/>
</dbReference>